<dbReference type="Proteomes" id="UP000642553">
    <property type="component" value="Chromosome"/>
</dbReference>
<evidence type="ECO:0000256" key="5">
    <source>
        <dbReference type="SAM" id="MobiDB-lite"/>
    </source>
</evidence>
<feature type="domain" description="RDD" evidence="7">
    <location>
        <begin position="112"/>
        <end position="228"/>
    </location>
</feature>
<accession>A0AAE6T8J6</accession>
<evidence type="ECO:0000313" key="11">
    <source>
        <dbReference type="Proteomes" id="UP000642553"/>
    </source>
</evidence>
<feature type="region of interest" description="Disordered" evidence="5">
    <location>
        <begin position="63"/>
        <end position="99"/>
    </location>
</feature>
<feature type="transmembrane region" description="Helical" evidence="6">
    <location>
        <begin position="253"/>
        <end position="275"/>
    </location>
</feature>
<evidence type="ECO:0000259" key="7">
    <source>
        <dbReference type="Pfam" id="PF06271"/>
    </source>
</evidence>
<dbReference type="EMBL" id="JAMGSI010000001">
    <property type="protein sequence ID" value="MCL6655738.1"/>
    <property type="molecule type" value="Genomic_DNA"/>
</dbReference>
<reference evidence="9 12" key="2">
    <citation type="submission" date="2022-03" db="EMBL/GenBank/DDBJ databases">
        <title>Taxonomic description of new species and reclassification of some bacterial strains.</title>
        <authorList>
            <person name="Ndongo S."/>
        </authorList>
    </citation>
    <scope>NUCLEOTIDE SEQUENCE [LARGE SCALE GENOMIC DNA]</scope>
    <source>
        <strain evidence="9 12">Marseille-P6666</strain>
    </source>
</reference>
<evidence type="ECO:0000256" key="3">
    <source>
        <dbReference type="ARBA" id="ARBA00022989"/>
    </source>
</evidence>
<dbReference type="RefSeq" id="WP_102721027.1">
    <property type="nucleotide sequence ID" value="NZ_CP029701.1"/>
</dbReference>
<dbReference type="InterPro" id="IPR025640">
    <property type="entry name" value="GYF_2"/>
</dbReference>
<feature type="transmembrane region" description="Helical" evidence="6">
    <location>
        <begin position="151"/>
        <end position="178"/>
    </location>
</feature>
<name>A0AAE6T8J6_9BACT</name>
<feature type="transmembrane region" description="Helical" evidence="6">
    <location>
        <begin position="121"/>
        <end position="139"/>
    </location>
</feature>
<proteinExistence type="predicted"/>
<keyword evidence="3 6" id="KW-1133">Transmembrane helix</keyword>
<organism evidence="10 11">
    <name type="scientific">Akkermansia massiliensis</name>
    <dbReference type="NCBI Taxonomy" id="2927224"/>
    <lineage>
        <taxon>Bacteria</taxon>
        <taxon>Pseudomonadati</taxon>
        <taxon>Verrucomicrobiota</taxon>
        <taxon>Verrucomicrobiia</taxon>
        <taxon>Verrucomicrobiales</taxon>
        <taxon>Akkermansiaceae</taxon>
        <taxon>Akkermansia</taxon>
    </lineage>
</organism>
<feature type="compositionally biased region" description="Low complexity" evidence="5">
    <location>
        <begin position="79"/>
        <end position="89"/>
    </location>
</feature>
<dbReference type="Pfam" id="PF06271">
    <property type="entry name" value="RDD"/>
    <property type="match status" value="1"/>
</dbReference>
<dbReference type="AlphaFoldDB" id="A0AAE6T8J6"/>
<feature type="transmembrane region" description="Helical" evidence="6">
    <location>
        <begin position="199"/>
        <end position="226"/>
    </location>
</feature>
<gene>
    <name evidence="10" type="ORF">DMI76_01300</name>
    <name evidence="9" type="ORF">M8N44_00190</name>
</gene>
<dbReference type="GeneID" id="84022253"/>
<evidence type="ECO:0000313" key="9">
    <source>
        <dbReference type="EMBL" id="MCL6655738.1"/>
    </source>
</evidence>
<protein>
    <submittedName>
        <fullName evidence="10">RDD family protein</fullName>
    </submittedName>
</protein>
<evidence type="ECO:0000256" key="1">
    <source>
        <dbReference type="ARBA" id="ARBA00004141"/>
    </source>
</evidence>
<evidence type="ECO:0000259" key="8">
    <source>
        <dbReference type="Pfam" id="PF14237"/>
    </source>
</evidence>
<keyword evidence="12" id="KW-1185">Reference proteome</keyword>
<evidence type="ECO:0000256" key="2">
    <source>
        <dbReference type="ARBA" id="ARBA00022692"/>
    </source>
</evidence>
<feature type="domain" description="GYF" evidence="8">
    <location>
        <begin position="4"/>
        <end position="52"/>
    </location>
</feature>
<dbReference type="Proteomes" id="UP001202031">
    <property type="component" value="Unassembled WGS sequence"/>
</dbReference>
<sequence length="288" mass="32555">MDIYWIQDHEKKGPLPEVEVISMLEAGLIPETARAWHAGCAEWVRIHDLPALKEMFAVRKEEEERRNVEEDVPEDEAAQDAAAGTTDADSLPEEEETAVEEGTPLVVPYPYVRFLGRMADVMMHMTLYLAVLRIFGLAFSPDFLPGSYEALLYLCLPMVLIETAFLGTLGTTPGKAMLGVSVRDYRGKRLSFSTAFRRSLFVMVLGLGCFAPSLMLLALFFSWWWVRRFGFTPWDRKLGTTDVLNDSLTLRKVVMTLVLVILCLQVMYVLLIPWLPEMEAYMGASGQM</sequence>
<evidence type="ECO:0000256" key="6">
    <source>
        <dbReference type="SAM" id="Phobius"/>
    </source>
</evidence>
<dbReference type="GO" id="GO:0016020">
    <property type="term" value="C:membrane"/>
    <property type="evidence" value="ECO:0007669"/>
    <property type="project" value="UniProtKB-SubCell"/>
</dbReference>
<dbReference type="Pfam" id="PF14237">
    <property type="entry name" value="GYF_2"/>
    <property type="match status" value="1"/>
</dbReference>
<evidence type="ECO:0000313" key="10">
    <source>
        <dbReference type="EMBL" id="QHV62094.1"/>
    </source>
</evidence>
<evidence type="ECO:0000256" key="4">
    <source>
        <dbReference type="ARBA" id="ARBA00023136"/>
    </source>
</evidence>
<keyword evidence="4 6" id="KW-0472">Membrane</keyword>
<evidence type="ECO:0000313" key="12">
    <source>
        <dbReference type="Proteomes" id="UP001202031"/>
    </source>
</evidence>
<feature type="compositionally biased region" description="Acidic residues" evidence="5">
    <location>
        <begin position="90"/>
        <end position="99"/>
    </location>
</feature>
<reference evidence="10" key="1">
    <citation type="submission" date="2018-05" db="EMBL/GenBank/DDBJ databases">
        <title>Complete genome sequnece of Akkermansia muciniphila EB-AMDK-40.</title>
        <authorList>
            <person name="Nam Y.-D."/>
            <person name="Chung W.-H."/>
            <person name="Park Y.S."/>
            <person name="Kang J."/>
        </authorList>
    </citation>
    <scope>NUCLEOTIDE SEQUENCE</scope>
    <source>
        <strain evidence="10">EB-AMDK-40</strain>
    </source>
</reference>
<dbReference type="EMBL" id="CP029701">
    <property type="protein sequence ID" value="QHV62094.1"/>
    <property type="molecule type" value="Genomic_DNA"/>
</dbReference>
<comment type="subcellular location">
    <subcellularLocation>
        <location evidence="1">Membrane</location>
        <topology evidence="1">Multi-pass membrane protein</topology>
    </subcellularLocation>
</comment>
<dbReference type="InterPro" id="IPR010432">
    <property type="entry name" value="RDD"/>
</dbReference>
<keyword evidence="2 6" id="KW-0812">Transmembrane</keyword>